<keyword evidence="4 7" id="KW-0862">Zinc</keyword>
<evidence type="ECO:0000313" key="11">
    <source>
        <dbReference type="Proteomes" id="UP000218231"/>
    </source>
</evidence>
<feature type="compositionally biased region" description="Basic and acidic residues" evidence="8">
    <location>
        <begin position="1273"/>
        <end position="1289"/>
    </location>
</feature>
<comment type="similarity">
    <text evidence="6">Belongs to the sirtuin family. Class IV subfamily.</text>
</comment>
<dbReference type="InterPro" id="IPR026590">
    <property type="entry name" value="Ssirtuin_cat_dom"/>
</dbReference>
<evidence type="ECO:0000313" key="10">
    <source>
        <dbReference type="EMBL" id="PAV86588.1"/>
    </source>
</evidence>
<feature type="binding site" evidence="7">
    <location>
        <position position="1091"/>
    </location>
    <ligand>
        <name>Zn(2+)</name>
        <dbReference type="ChEBI" id="CHEBI:29105"/>
    </ligand>
</feature>
<dbReference type="InterPro" id="IPR016024">
    <property type="entry name" value="ARM-type_fold"/>
</dbReference>
<evidence type="ECO:0000256" key="6">
    <source>
        <dbReference type="ARBA" id="ARBA00038170"/>
    </source>
</evidence>
<evidence type="ECO:0000256" key="5">
    <source>
        <dbReference type="ARBA" id="ARBA00023027"/>
    </source>
</evidence>
<keyword evidence="11" id="KW-1185">Reference proteome</keyword>
<dbReference type="InterPro" id="IPR050134">
    <property type="entry name" value="NAD-dep_sirtuin_deacylases"/>
</dbReference>
<evidence type="ECO:0000256" key="7">
    <source>
        <dbReference type="PROSITE-ProRule" id="PRU00236"/>
    </source>
</evidence>
<dbReference type="InterPro" id="IPR029035">
    <property type="entry name" value="DHS-like_NAD/FAD-binding_dom"/>
</dbReference>
<keyword evidence="2" id="KW-0808">Transferase</keyword>
<evidence type="ECO:0000256" key="1">
    <source>
        <dbReference type="ARBA" id="ARBA00012928"/>
    </source>
</evidence>
<dbReference type="InterPro" id="IPR003000">
    <property type="entry name" value="Sirtuin"/>
</dbReference>
<dbReference type="GO" id="GO:0000122">
    <property type="term" value="P:negative regulation of transcription by RNA polymerase II"/>
    <property type="evidence" value="ECO:0007669"/>
    <property type="project" value="TreeGrafter"/>
</dbReference>
<dbReference type="Pfam" id="PF02146">
    <property type="entry name" value="SIR2"/>
    <property type="match status" value="1"/>
</dbReference>
<sequence>MAADGVQCNEIVDRCQQLSRNDVTLTEDDMILLKTVITNRDIQLKSLPINAQKLVFGLLDRTKSHLDIGSDELAQLFNQTSIDCYKVEFADFPSFLAILQKWAFASFEDLFVDFTDDRYIYTKDLMKRCSNSSAEFVRIASESESDYISLIRRIFINLIVMHDVWNRDLSPLFKAACRTFVFNHSIFKQLFEMCVDEFPLGVRGKWQVLAALIESPLVAKGHFHDIIESRLSAVYAEFSSSTVENIRCTSVSPALLAISALIPDDPALLSLFVQSVSTINSTHRSNVIMSWLNRMSRSKQHTPFIRNLLQVLEAWFDSCGPENDPIWPLKFHNLRFVTCIDAQFNFREDEDPIWEKDRILLTYLTVLNSSILRNPSDFKFTVEDSEARLVRIGLKWHLSAIKQLAQSICNRCLGESNHLNISTSDGKNEDMESDEEVHSRFYYGTESNEEMDEKIRKQLEKHGQIDQMDFAKQLEIFLQLSGSTSKHICPQIPDLYANALEHGLHHRIYTKAVNNLIEYIFVSKEHDENYKFMNIWTATSRCRLQAVVLCGTEYLNKLILSNRGNPNLQKWFEEVLSYLSCKEAQVRAGALSRVLWSFCDVCPSFFQQFWSAIEKNNLLALDCFPELLRRTLKTLCLFLAKSNCDLPSSAYYVIFSQSIELQNHDDFSVRSGAMMSYGFVSHKLTTRFGCPLFVFIAKHHQLWTGKISELFSSFLQLNRVQRIMLMNLLCLLRYGSLHFYDADDDRRVDSIRRVLLANLTRSDDIRERRFALDSFYRLINQNEIALCRQFKNLEEYEIYFGQYGISMDLKQPNDAASIVYFEHIIGQSPVNLDRAELPADAKGSLNVRFVEEILHLMQEKSENVQVPSAPLDSLADDALNRIEKFLLSRHQSASQTDNCDELGWQAVAIALLIVARQLRSLENLSASTRRRYLSLCEDLLFKGHDDVQSILCRLPSLLVRGHSAYSDESRLRKLFDNQIDLENKCKQLADLLLNSKCCFIITGAGISTSAGIADFRGPNGVWTLEKQGKPAASVDFVQARPTFTHYALRLLEEMGIVKYVVSQNVDGLHPKSGFPLNRLAEMHGNVFCEQCPKCSRRYYRPDIVGTIGLKPTGRSCEGAANGRSCRGKLKDSVLDWEDALPEPELSTAYSYANNADLCLVLGSSLQIVPVGDMPLCTKRAGGKIVTVNLQKTKHEKKADIVIHWKVDEVMRKVLELMQLQMPKKYEDEDKDTIIWESKYSLEKFEPKKRAQKRKSKLKKEEAEEADEGNGAVAEKERAAEVSKVPEKTIKMENDSVTVMEEVRNDTVQGKDLKQEEELAHLTRTIPDNNGDTVNDTCDTELTNDDDTNEVQTQDRFSETETGNL</sequence>
<feature type="domain" description="Deacetylase sirtuin-type" evidence="9">
    <location>
        <begin position="978"/>
        <end position="1220"/>
    </location>
</feature>
<feature type="compositionally biased region" description="Polar residues" evidence="8">
    <location>
        <begin position="1349"/>
        <end position="1364"/>
    </location>
</feature>
<feature type="binding site" evidence="7">
    <location>
        <position position="1125"/>
    </location>
    <ligand>
        <name>Zn(2+)</name>
        <dbReference type="ChEBI" id="CHEBI:29105"/>
    </ligand>
</feature>
<feature type="binding site" evidence="7">
    <location>
        <position position="1116"/>
    </location>
    <ligand>
        <name>Zn(2+)</name>
        <dbReference type="ChEBI" id="CHEBI:29105"/>
    </ligand>
</feature>
<dbReference type="GO" id="GO:0005634">
    <property type="term" value="C:nucleus"/>
    <property type="evidence" value="ECO:0007669"/>
    <property type="project" value="TreeGrafter"/>
</dbReference>
<evidence type="ECO:0000259" key="9">
    <source>
        <dbReference type="PROSITE" id="PS50305"/>
    </source>
</evidence>
<proteinExistence type="inferred from homology"/>
<dbReference type="PROSITE" id="PS50305">
    <property type="entry name" value="SIRTUIN"/>
    <property type="match status" value="1"/>
</dbReference>
<dbReference type="FunFam" id="3.40.50.1220:FF:000038">
    <property type="entry name" value="NAD-dependent protein deacetylase sirtuin-6 isoform X2"/>
    <property type="match status" value="1"/>
</dbReference>
<protein>
    <recommendedName>
        <fullName evidence="1">protein acetyllysine N-acetyltransferase</fullName>
        <ecNumber evidence="1">2.3.1.286</ecNumber>
    </recommendedName>
</protein>
<dbReference type="Gene3D" id="2.20.28.200">
    <property type="match status" value="1"/>
</dbReference>
<evidence type="ECO:0000256" key="2">
    <source>
        <dbReference type="ARBA" id="ARBA00022679"/>
    </source>
</evidence>
<dbReference type="PANTHER" id="PTHR11085">
    <property type="entry name" value="NAD-DEPENDENT PROTEIN DEACYLASE SIRTUIN-5, MITOCHONDRIAL-RELATED"/>
    <property type="match status" value="1"/>
</dbReference>
<dbReference type="OrthoDB" id="2919105at2759"/>
<name>A0A2A2LKJ7_9BILA</name>
<feature type="compositionally biased region" description="Acidic residues" evidence="8">
    <location>
        <begin position="1337"/>
        <end position="1348"/>
    </location>
</feature>
<dbReference type="STRING" id="2018661.A0A2A2LKJ7"/>
<dbReference type="EMBL" id="LIAE01006656">
    <property type="protein sequence ID" value="PAV86588.1"/>
    <property type="molecule type" value="Genomic_DNA"/>
</dbReference>
<evidence type="ECO:0000256" key="8">
    <source>
        <dbReference type="SAM" id="MobiDB-lite"/>
    </source>
</evidence>
<evidence type="ECO:0000256" key="3">
    <source>
        <dbReference type="ARBA" id="ARBA00022723"/>
    </source>
</evidence>
<feature type="region of interest" description="Disordered" evidence="8">
    <location>
        <begin position="1321"/>
        <end position="1364"/>
    </location>
</feature>
<dbReference type="Gene3D" id="3.40.50.1220">
    <property type="entry name" value="TPP-binding domain"/>
    <property type="match status" value="1"/>
</dbReference>
<dbReference type="SUPFAM" id="SSF48371">
    <property type="entry name" value="ARM repeat"/>
    <property type="match status" value="1"/>
</dbReference>
<feature type="region of interest" description="Disordered" evidence="8">
    <location>
        <begin position="1250"/>
        <end position="1289"/>
    </location>
</feature>
<keyword evidence="3 7" id="KW-0479">Metal-binding</keyword>
<feature type="binding site" evidence="7">
    <location>
        <position position="1094"/>
    </location>
    <ligand>
        <name>Zn(2+)</name>
        <dbReference type="ChEBI" id="CHEBI:29105"/>
    </ligand>
</feature>
<gene>
    <name evidence="10" type="ORF">WR25_12990</name>
</gene>
<dbReference type="GO" id="GO:0003714">
    <property type="term" value="F:transcription corepressor activity"/>
    <property type="evidence" value="ECO:0007669"/>
    <property type="project" value="TreeGrafter"/>
</dbReference>
<dbReference type="EC" id="2.3.1.286" evidence="1"/>
<organism evidence="10 11">
    <name type="scientific">Diploscapter pachys</name>
    <dbReference type="NCBI Taxonomy" id="2018661"/>
    <lineage>
        <taxon>Eukaryota</taxon>
        <taxon>Metazoa</taxon>
        <taxon>Ecdysozoa</taxon>
        <taxon>Nematoda</taxon>
        <taxon>Chromadorea</taxon>
        <taxon>Rhabditida</taxon>
        <taxon>Rhabditina</taxon>
        <taxon>Rhabditomorpha</taxon>
        <taxon>Rhabditoidea</taxon>
        <taxon>Rhabditidae</taxon>
        <taxon>Diploscapter</taxon>
    </lineage>
</organism>
<dbReference type="GO" id="GO:0046872">
    <property type="term" value="F:metal ion binding"/>
    <property type="evidence" value="ECO:0007669"/>
    <property type="project" value="UniProtKB-KW"/>
</dbReference>
<dbReference type="GO" id="GO:0046969">
    <property type="term" value="F:histone H3K9 deacetylase activity, NAD-dependent"/>
    <property type="evidence" value="ECO:0007669"/>
    <property type="project" value="TreeGrafter"/>
</dbReference>
<keyword evidence="5" id="KW-0520">NAD</keyword>
<comment type="caution">
    <text evidence="10">The sequence shown here is derived from an EMBL/GenBank/DDBJ whole genome shotgun (WGS) entry which is preliminary data.</text>
</comment>
<dbReference type="GO" id="GO:0070403">
    <property type="term" value="F:NAD+ binding"/>
    <property type="evidence" value="ECO:0007669"/>
    <property type="project" value="InterPro"/>
</dbReference>
<accession>A0A2A2LKJ7</accession>
<reference evidence="10 11" key="1">
    <citation type="journal article" date="2017" name="Curr. Biol.">
        <title>Genome architecture and evolution of a unichromosomal asexual nematode.</title>
        <authorList>
            <person name="Fradin H."/>
            <person name="Zegar C."/>
            <person name="Gutwein M."/>
            <person name="Lucas J."/>
            <person name="Kovtun M."/>
            <person name="Corcoran D."/>
            <person name="Baugh L.R."/>
            <person name="Kiontke K."/>
            <person name="Gunsalus K."/>
            <person name="Fitch D.H."/>
            <person name="Piano F."/>
        </authorList>
    </citation>
    <scope>NUCLEOTIDE SEQUENCE [LARGE SCALE GENOMIC DNA]</scope>
    <source>
        <strain evidence="10">PF1309</strain>
    </source>
</reference>
<feature type="active site" description="Proton acceptor" evidence="7">
    <location>
        <position position="1083"/>
    </location>
</feature>
<dbReference type="Proteomes" id="UP000218231">
    <property type="component" value="Unassembled WGS sequence"/>
</dbReference>
<evidence type="ECO:0000256" key="4">
    <source>
        <dbReference type="ARBA" id="ARBA00022833"/>
    </source>
</evidence>
<dbReference type="PANTHER" id="PTHR11085:SF12">
    <property type="entry name" value="NAD-DEPENDENT PROTEIN DEACYLASE SIRTUIN-6"/>
    <property type="match status" value="1"/>
</dbReference>
<dbReference type="SUPFAM" id="SSF52467">
    <property type="entry name" value="DHS-like NAD/FAD-binding domain"/>
    <property type="match status" value="1"/>
</dbReference>